<dbReference type="EMBL" id="PQVH01000002">
    <property type="protein sequence ID" value="TFW73070.1"/>
    <property type="molecule type" value="Genomic_DNA"/>
</dbReference>
<dbReference type="Proteomes" id="UP000297706">
    <property type="component" value="Unassembled WGS sequence"/>
</dbReference>
<reference evidence="2 3" key="1">
    <citation type="submission" date="2018-02" db="EMBL/GenBank/DDBJ databases">
        <title>A novel lanthanide dependent methylotroph, Methylotenera sp. La3113.</title>
        <authorList>
            <person name="Lv H."/>
            <person name="Tani A."/>
        </authorList>
    </citation>
    <scope>NUCLEOTIDE SEQUENCE [LARGE SCALE GENOMIC DNA]</scope>
    <source>
        <strain evidence="2 3">La3113</strain>
    </source>
</reference>
<gene>
    <name evidence="2" type="primary">cpaB</name>
    <name evidence="2" type="ORF">C3Y98_01565</name>
</gene>
<name>A0A4Y9VU93_9PROT</name>
<dbReference type="SMART" id="SM00858">
    <property type="entry name" value="SAF"/>
    <property type="match status" value="1"/>
</dbReference>
<accession>A0A4Y9VU93</accession>
<organism evidence="2 3">
    <name type="scientific">Methylotenera oryzisoli</name>
    <dbReference type="NCBI Taxonomy" id="2080758"/>
    <lineage>
        <taxon>Bacteria</taxon>
        <taxon>Pseudomonadati</taxon>
        <taxon>Pseudomonadota</taxon>
        <taxon>Betaproteobacteria</taxon>
        <taxon>Nitrosomonadales</taxon>
        <taxon>Methylophilaceae</taxon>
        <taxon>Methylotenera</taxon>
    </lineage>
</organism>
<sequence>MKNPRAFLMIVVSVGIGLGAVVLASRWISQQAASVASSKVVVAAINIDLGTPLTPQMLKLADWPRGSVPAGAADDIKTLDARVVKTSLLQGEPVLESKLAPLGATGGLSAVIAEGNRAMTVRVNDVVGVAGFALPGNYVDIVVNTEDESVKAENVNKSISKIVLEHIMVLAVAQEQNRDETKPKVVNAVTLEVTPAQAEKLDLARSVGTLSLVLRNQVDKSVVTTEGSTKKNLLNRVDEPPVMAAATQQPVVKTEVKHVVKKSAARKPSMQRESYEQVEVVRGATKTVEEFKPSVQ</sequence>
<dbReference type="Pfam" id="PF16976">
    <property type="entry name" value="RcpC"/>
    <property type="match status" value="1"/>
</dbReference>
<dbReference type="InterPro" id="IPR013974">
    <property type="entry name" value="SAF"/>
</dbReference>
<feature type="domain" description="SAF" evidence="1">
    <location>
        <begin position="38"/>
        <end position="100"/>
    </location>
</feature>
<dbReference type="CDD" id="cd11614">
    <property type="entry name" value="SAF_CpaB_FlgA_like"/>
    <property type="match status" value="1"/>
</dbReference>
<dbReference type="AlphaFoldDB" id="A0A4Y9VU93"/>
<keyword evidence="3" id="KW-1185">Reference proteome</keyword>
<dbReference type="InterPro" id="IPR031571">
    <property type="entry name" value="RcpC_dom"/>
</dbReference>
<evidence type="ECO:0000259" key="1">
    <source>
        <dbReference type="SMART" id="SM00858"/>
    </source>
</evidence>
<comment type="caution">
    <text evidence="2">The sequence shown here is derived from an EMBL/GenBank/DDBJ whole genome shotgun (WGS) entry which is preliminary data.</text>
</comment>
<dbReference type="Pfam" id="PF08666">
    <property type="entry name" value="SAF"/>
    <property type="match status" value="1"/>
</dbReference>
<dbReference type="RefSeq" id="WP_135276380.1">
    <property type="nucleotide sequence ID" value="NZ_PQVH01000002.1"/>
</dbReference>
<dbReference type="InterPro" id="IPR017592">
    <property type="entry name" value="Pilus_assmbl_Flp-typ_CpaB"/>
</dbReference>
<evidence type="ECO:0000313" key="3">
    <source>
        <dbReference type="Proteomes" id="UP000297706"/>
    </source>
</evidence>
<dbReference type="NCBIfam" id="TIGR03177">
    <property type="entry name" value="pilus_cpaB"/>
    <property type="match status" value="1"/>
</dbReference>
<proteinExistence type="predicted"/>
<evidence type="ECO:0000313" key="2">
    <source>
        <dbReference type="EMBL" id="TFW73070.1"/>
    </source>
</evidence>
<dbReference type="OrthoDB" id="9788329at2"/>
<protein>
    <submittedName>
        <fullName evidence="2">Flp pilus assembly protein CpaB</fullName>
    </submittedName>
</protein>